<proteinExistence type="predicted"/>
<evidence type="ECO:0000259" key="2">
    <source>
        <dbReference type="Pfam" id="PF10400"/>
    </source>
</evidence>
<accession>A0A8J3MVL4</accession>
<dbReference type="InterPro" id="IPR018309">
    <property type="entry name" value="Tscrpt_reg_PadR_C"/>
</dbReference>
<dbReference type="InterPro" id="IPR036390">
    <property type="entry name" value="WH_DNA-bd_sf"/>
</dbReference>
<dbReference type="PANTHER" id="PTHR43252:SF6">
    <property type="entry name" value="NEGATIVE TRANSCRIPTION REGULATOR PADR"/>
    <property type="match status" value="1"/>
</dbReference>
<dbReference type="AlphaFoldDB" id="A0A8J3MVL4"/>
<keyword evidence="4" id="KW-1185">Reference proteome</keyword>
<evidence type="ECO:0000313" key="4">
    <source>
        <dbReference type="Proteomes" id="UP000612362"/>
    </source>
</evidence>
<dbReference type="RefSeq" id="WP_220197024.1">
    <property type="nucleotide sequence ID" value="NZ_BNJF01000003.1"/>
</dbReference>
<feature type="domain" description="Transcription regulator PadR C-terminal" evidence="2">
    <location>
        <begin position="94"/>
        <end position="181"/>
    </location>
</feature>
<evidence type="ECO:0000313" key="3">
    <source>
        <dbReference type="EMBL" id="GHO47788.1"/>
    </source>
</evidence>
<evidence type="ECO:0000259" key="1">
    <source>
        <dbReference type="Pfam" id="PF03551"/>
    </source>
</evidence>
<dbReference type="Pfam" id="PF10400">
    <property type="entry name" value="Vir_act_alpha_C"/>
    <property type="match status" value="1"/>
</dbReference>
<reference evidence="3" key="1">
    <citation type="submission" date="2020-10" db="EMBL/GenBank/DDBJ databases">
        <title>Taxonomic study of unclassified bacteria belonging to the class Ktedonobacteria.</title>
        <authorList>
            <person name="Yabe S."/>
            <person name="Wang C.M."/>
            <person name="Zheng Y."/>
            <person name="Sakai Y."/>
            <person name="Cavaletti L."/>
            <person name="Monciardini P."/>
            <person name="Donadio S."/>
        </authorList>
    </citation>
    <scope>NUCLEOTIDE SEQUENCE</scope>
    <source>
        <strain evidence="3">SOSP1-1</strain>
    </source>
</reference>
<dbReference type="Proteomes" id="UP000612362">
    <property type="component" value="Unassembled WGS sequence"/>
</dbReference>
<dbReference type="SUPFAM" id="SSF46785">
    <property type="entry name" value="Winged helix' DNA-binding domain"/>
    <property type="match status" value="1"/>
</dbReference>
<name>A0A8J3MVL4_9CHLR</name>
<dbReference type="Gene3D" id="1.10.10.10">
    <property type="entry name" value="Winged helix-like DNA-binding domain superfamily/Winged helix DNA-binding domain"/>
    <property type="match status" value="1"/>
</dbReference>
<sequence>MSPVRYALLSLLAREPLTGYDLAQLLNARIAPFWPVRYNQIYPELARLEEEGLLKHHAVESTSYRPTKKVYEMTAAGREALREWVLLPVEPTVMRDEFLLKIYNLWLLEPEETIHQLHEQRALHAERAKAYEEHLEEVKIQMGPNTQNHRDPLFASIAVIEAGMTYERQYVVWCDHVLSLLASEVP</sequence>
<dbReference type="PANTHER" id="PTHR43252">
    <property type="entry name" value="TRANSCRIPTIONAL REGULATOR YQJI"/>
    <property type="match status" value="1"/>
</dbReference>
<dbReference type="Gene3D" id="6.10.140.190">
    <property type="match status" value="1"/>
</dbReference>
<comment type="caution">
    <text evidence="3">The sequence shown here is derived from an EMBL/GenBank/DDBJ whole genome shotgun (WGS) entry which is preliminary data.</text>
</comment>
<dbReference type="Pfam" id="PF03551">
    <property type="entry name" value="PadR"/>
    <property type="match status" value="1"/>
</dbReference>
<dbReference type="InterPro" id="IPR036388">
    <property type="entry name" value="WH-like_DNA-bd_sf"/>
</dbReference>
<organism evidence="3 4">
    <name type="scientific">Ktedonospora formicarum</name>
    <dbReference type="NCBI Taxonomy" id="2778364"/>
    <lineage>
        <taxon>Bacteria</taxon>
        <taxon>Bacillati</taxon>
        <taxon>Chloroflexota</taxon>
        <taxon>Ktedonobacteria</taxon>
        <taxon>Ktedonobacterales</taxon>
        <taxon>Ktedonobacteraceae</taxon>
        <taxon>Ktedonospora</taxon>
    </lineage>
</organism>
<gene>
    <name evidence="3" type="ORF">KSX_59510</name>
</gene>
<dbReference type="InterPro" id="IPR005149">
    <property type="entry name" value="Tscrpt_reg_PadR_N"/>
</dbReference>
<feature type="domain" description="Transcription regulator PadR N-terminal" evidence="1">
    <location>
        <begin position="8"/>
        <end position="83"/>
    </location>
</feature>
<dbReference type="EMBL" id="BNJF01000003">
    <property type="protein sequence ID" value="GHO47788.1"/>
    <property type="molecule type" value="Genomic_DNA"/>
</dbReference>
<protein>
    <submittedName>
        <fullName evidence="3">Transcriptional regulator</fullName>
    </submittedName>
</protein>